<dbReference type="Pfam" id="PF20152">
    <property type="entry name" value="DUF6534"/>
    <property type="match status" value="1"/>
</dbReference>
<feature type="transmembrane region" description="Helical" evidence="1">
    <location>
        <begin position="46"/>
        <end position="69"/>
    </location>
</feature>
<gene>
    <name evidence="3" type="ORF">B0H15DRAFT_870625</name>
</gene>
<protein>
    <recommendedName>
        <fullName evidence="2">DUF6534 domain-containing protein</fullName>
    </recommendedName>
</protein>
<evidence type="ECO:0000313" key="3">
    <source>
        <dbReference type="EMBL" id="KAJ7070406.1"/>
    </source>
</evidence>
<feature type="transmembrane region" description="Helical" evidence="1">
    <location>
        <begin position="199"/>
        <end position="219"/>
    </location>
</feature>
<feature type="transmembrane region" description="Helical" evidence="1">
    <location>
        <begin position="117"/>
        <end position="137"/>
    </location>
</feature>
<keyword evidence="1" id="KW-1133">Transmembrane helix</keyword>
<name>A0AAD6TPJ8_9AGAR</name>
<dbReference type="PANTHER" id="PTHR40465:SF1">
    <property type="entry name" value="DUF6534 DOMAIN-CONTAINING PROTEIN"/>
    <property type="match status" value="1"/>
</dbReference>
<keyword evidence="1" id="KW-0812">Transmembrane</keyword>
<evidence type="ECO:0000313" key="4">
    <source>
        <dbReference type="Proteomes" id="UP001222325"/>
    </source>
</evidence>
<proteinExistence type="predicted"/>
<feature type="transmembrane region" description="Helical" evidence="1">
    <location>
        <begin position="157"/>
        <end position="179"/>
    </location>
</feature>
<dbReference type="EMBL" id="JARJCN010000130">
    <property type="protein sequence ID" value="KAJ7070406.1"/>
    <property type="molecule type" value="Genomic_DNA"/>
</dbReference>
<feature type="transmembrane region" description="Helical" evidence="1">
    <location>
        <begin position="89"/>
        <end position="110"/>
    </location>
</feature>
<dbReference type="PANTHER" id="PTHR40465">
    <property type="entry name" value="CHROMOSOME 1, WHOLE GENOME SHOTGUN SEQUENCE"/>
    <property type="match status" value="1"/>
</dbReference>
<accession>A0AAD6TPJ8</accession>
<evidence type="ECO:0000256" key="1">
    <source>
        <dbReference type="SAM" id="Phobius"/>
    </source>
</evidence>
<sequence>MGSALDLTYGAMLIGVLFATFFQGVLSVQAYIYYESFPDDQRRTKLLVAAVWLLDVTHLVLICNTLYHYLITSWGDAAALLVPTPELELHVIFVGLPSLLCQAFFVHRIWLFTRGNWVLASALGAACLATCTITVLISARLVGAQTVAAFSHQTSEVIAMFGLGAAVDVAIALVLVFYLQQGTTHFDRTSFVVARVVNYTVATGVATSILAIACLIAYLLSSHTFVFIAMHFSLGRLYTNALLATLNSRRALRQRLQNQPSFAVVTTRIINSVADGEYPLSTVTVHHSIKDTC</sequence>
<keyword evidence="1" id="KW-0472">Membrane</keyword>
<dbReference type="Proteomes" id="UP001222325">
    <property type="component" value="Unassembled WGS sequence"/>
</dbReference>
<reference evidence="3" key="1">
    <citation type="submission" date="2023-03" db="EMBL/GenBank/DDBJ databases">
        <title>Massive genome expansion in bonnet fungi (Mycena s.s.) driven by repeated elements and novel gene families across ecological guilds.</title>
        <authorList>
            <consortium name="Lawrence Berkeley National Laboratory"/>
            <person name="Harder C.B."/>
            <person name="Miyauchi S."/>
            <person name="Viragh M."/>
            <person name="Kuo A."/>
            <person name="Thoen E."/>
            <person name="Andreopoulos B."/>
            <person name="Lu D."/>
            <person name="Skrede I."/>
            <person name="Drula E."/>
            <person name="Henrissat B."/>
            <person name="Morin E."/>
            <person name="Kohler A."/>
            <person name="Barry K."/>
            <person name="LaButti K."/>
            <person name="Morin E."/>
            <person name="Salamov A."/>
            <person name="Lipzen A."/>
            <person name="Mereny Z."/>
            <person name="Hegedus B."/>
            <person name="Baldrian P."/>
            <person name="Stursova M."/>
            <person name="Weitz H."/>
            <person name="Taylor A."/>
            <person name="Grigoriev I.V."/>
            <person name="Nagy L.G."/>
            <person name="Martin F."/>
            <person name="Kauserud H."/>
        </authorList>
    </citation>
    <scope>NUCLEOTIDE SEQUENCE</scope>
    <source>
        <strain evidence="3">CBHHK173m</strain>
    </source>
</reference>
<feature type="domain" description="DUF6534" evidence="2">
    <location>
        <begin position="165"/>
        <end position="250"/>
    </location>
</feature>
<organism evidence="3 4">
    <name type="scientific">Mycena belliarum</name>
    <dbReference type="NCBI Taxonomy" id="1033014"/>
    <lineage>
        <taxon>Eukaryota</taxon>
        <taxon>Fungi</taxon>
        <taxon>Dikarya</taxon>
        <taxon>Basidiomycota</taxon>
        <taxon>Agaricomycotina</taxon>
        <taxon>Agaricomycetes</taxon>
        <taxon>Agaricomycetidae</taxon>
        <taxon>Agaricales</taxon>
        <taxon>Marasmiineae</taxon>
        <taxon>Mycenaceae</taxon>
        <taxon>Mycena</taxon>
    </lineage>
</organism>
<dbReference type="AlphaFoldDB" id="A0AAD6TPJ8"/>
<keyword evidence="4" id="KW-1185">Reference proteome</keyword>
<evidence type="ECO:0000259" key="2">
    <source>
        <dbReference type="Pfam" id="PF20152"/>
    </source>
</evidence>
<feature type="transmembrane region" description="Helical" evidence="1">
    <location>
        <begin position="225"/>
        <end position="246"/>
    </location>
</feature>
<dbReference type="InterPro" id="IPR045339">
    <property type="entry name" value="DUF6534"/>
</dbReference>
<feature type="transmembrane region" description="Helical" evidence="1">
    <location>
        <begin position="12"/>
        <end position="34"/>
    </location>
</feature>
<comment type="caution">
    <text evidence="3">The sequence shown here is derived from an EMBL/GenBank/DDBJ whole genome shotgun (WGS) entry which is preliminary data.</text>
</comment>